<keyword evidence="2" id="KW-1185">Reference proteome</keyword>
<comment type="caution">
    <text evidence="1">The sequence shown here is derived from an EMBL/GenBank/DDBJ whole genome shotgun (WGS) entry which is preliminary data.</text>
</comment>
<evidence type="ECO:0000313" key="2">
    <source>
        <dbReference type="Proteomes" id="UP000824120"/>
    </source>
</evidence>
<dbReference type="OrthoDB" id="10501360at2759"/>
<dbReference type="AlphaFoldDB" id="A0A9J5YYR4"/>
<protein>
    <submittedName>
        <fullName evidence="1">Uncharacterized protein</fullName>
    </submittedName>
</protein>
<dbReference type="Proteomes" id="UP000824120">
    <property type="component" value="Chromosome 5"/>
</dbReference>
<accession>A0A9J5YYR4</accession>
<sequence>MATMAAGESPQRRPQNRNIEEVIRPNFVIGDCTTSRGGHPTEVSSSFQQKQGKESCTLPIENSHPIVTPAYNVSGNELHRIESEQSKSWVAKEQGNSSDLRLVHSNQNKSLNLIIILLELIDLNFHPILPKRIKHNQAKCEVSINLTAYEITMKQGLHVVLYVKEEIIRDLAAFCKYTLIRKFSTTMPKVDLIRNNFILQT</sequence>
<proteinExistence type="predicted"/>
<reference evidence="1 2" key="1">
    <citation type="submission" date="2020-09" db="EMBL/GenBank/DDBJ databases">
        <title>De no assembly of potato wild relative species, Solanum commersonii.</title>
        <authorList>
            <person name="Cho K."/>
        </authorList>
    </citation>
    <scope>NUCLEOTIDE SEQUENCE [LARGE SCALE GENOMIC DNA]</scope>
    <source>
        <strain evidence="1">LZ3.2</strain>
        <tissue evidence="1">Leaf</tissue>
    </source>
</reference>
<organism evidence="1 2">
    <name type="scientific">Solanum commersonii</name>
    <name type="common">Commerson's wild potato</name>
    <name type="synonym">Commerson's nightshade</name>
    <dbReference type="NCBI Taxonomy" id="4109"/>
    <lineage>
        <taxon>Eukaryota</taxon>
        <taxon>Viridiplantae</taxon>
        <taxon>Streptophyta</taxon>
        <taxon>Embryophyta</taxon>
        <taxon>Tracheophyta</taxon>
        <taxon>Spermatophyta</taxon>
        <taxon>Magnoliopsida</taxon>
        <taxon>eudicotyledons</taxon>
        <taxon>Gunneridae</taxon>
        <taxon>Pentapetalae</taxon>
        <taxon>asterids</taxon>
        <taxon>lamiids</taxon>
        <taxon>Solanales</taxon>
        <taxon>Solanaceae</taxon>
        <taxon>Solanoideae</taxon>
        <taxon>Solaneae</taxon>
        <taxon>Solanum</taxon>
    </lineage>
</organism>
<evidence type="ECO:0000313" key="1">
    <source>
        <dbReference type="EMBL" id="KAG5605819.1"/>
    </source>
</evidence>
<gene>
    <name evidence="1" type="ORF">H5410_027311</name>
</gene>
<dbReference type="EMBL" id="JACXVP010000005">
    <property type="protein sequence ID" value="KAG5605819.1"/>
    <property type="molecule type" value="Genomic_DNA"/>
</dbReference>
<name>A0A9J5YYR4_SOLCO</name>